<dbReference type="InParanoid" id="A0A5E4GE17"/>
<dbReference type="EMBL" id="CABIKO010000573">
    <property type="protein sequence ID" value="VVA37778.1"/>
    <property type="molecule type" value="Genomic_DNA"/>
</dbReference>
<evidence type="ECO:0000313" key="2">
    <source>
        <dbReference type="Proteomes" id="UP000327085"/>
    </source>
</evidence>
<proteinExistence type="predicted"/>
<dbReference type="AlphaFoldDB" id="A0A5E4GE17"/>
<feature type="non-terminal residue" evidence="1">
    <location>
        <position position="1"/>
    </location>
</feature>
<protein>
    <submittedName>
        <fullName evidence="1">PREDICTED: LOC109946780</fullName>
    </submittedName>
</protein>
<dbReference type="Gramene" id="VVA37778">
    <property type="protein sequence ID" value="VVA37778"/>
    <property type="gene ID" value="Prudul26B000631"/>
</dbReference>
<feature type="non-terminal residue" evidence="1">
    <location>
        <position position="82"/>
    </location>
</feature>
<dbReference type="Proteomes" id="UP000327085">
    <property type="component" value="Unassembled WGS sequence"/>
</dbReference>
<gene>
    <name evidence="1" type="ORF">ALMOND_2B000631</name>
</gene>
<evidence type="ECO:0000313" key="1">
    <source>
        <dbReference type="EMBL" id="VVA37778.1"/>
    </source>
</evidence>
<reference evidence="2" key="1">
    <citation type="journal article" date="2020" name="Plant J.">
        <title>Transposons played a major role in the diversification between the closely related almond and peach genomes: results from the almond genome sequence.</title>
        <authorList>
            <person name="Alioto T."/>
            <person name="Alexiou K.G."/>
            <person name="Bardil A."/>
            <person name="Barteri F."/>
            <person name="Castanera R."/>
            <person name="Cruz F."/>
            <person name="Dhingra A."/>
            <person name="Duval H."/>
            <person name="Fernandez I Marti A."/>
            <person name="Frias L."/>
            <person name="Galan B."/>
            <person name="Garcia J.L."/>
            <person name="Howad W."/>
            <person name="Gomez-Garrido J."/>
            <person name="Gut M."/>
            <person name="Julca I."/>
            <person name="Morata J."/>
            <person name="Puigdomenech P."/>
            <person name="Ribeca P."/>
            <person name="Rubio Cabetas M.J."/>
            <person name="Vlasova A."/>
            <person name="Wirthensohn M."/>
            <person name="Garcia-Mas J."/>
            <person name="Gabaldon T."/>
            <person name="Casacuberta J.M."/>
            <person name="Arus P."/>
        </authorList>
    </citation>
    <scope>NUCLEOTIDE SEQUENCE [LARGE SCALE GENOMIC DNA]</scope>
    <source>
        <strain evidence="2">cv. Texas</strain>
    </source>
</reference>
<accession>A0A5E4GE17</accession>
<name>A0A5E4GE17_PRUDU</name>
<sequence length="82" mass="8952">EEIPVDVIAESIALVRRQQENLRAELTSLELAFFEDTEAEHSNAVPTSEEQAEPVKPVERAELLVAVPESGVEVAAVVPDLM</sequence>
<organism evidence="1 2">
    <name type="scientific">Prunus dulcis</name>
    <name type="common">Almond</name>
    <name type="synonym">Amygdalus dulcis</name>
    <dbReference type="NCBI Taxonomy" id="3755"/>
    <lineage>
        <taxon>Eukaryota</taxon>
        <taxon>Viridiplantae</taxon>
        <taxon>Streptophyta</taxon>
        <taxon>Embryophyta</taxon>
        <taxon>Tracheophyta</taxon>
        <taxon>Spermatophyta</taxon>
        <taxon>Magnoliopsida</taxon>
        <taxon>eudicotyledons</taxon>
        <taxon>Gunneridae</taxon>
        <taxon>Pentapetalae</taxon>
        <taxon>rosids</taxon>
        <taxon>fabids</taxon>
        <taxon>Rosales</taxon>
        <taxon>Rosaceae</taxon>
        <taxon>Amygdaloideae</taxon>
        <taxon>Amygdaleae</taxon>
        <taxon>Prunus</taxon>
    </lineage>
</organism>